<comment type="caution">
    <text evidence="2">The sequence shown here is derived from an EMBL/GenBank/DDBJ whole genome shotgun (WGS) entry which is preliminary data.</text>
</comment>
<sequence>MTVQSDLKKAIASAEAAKGTYSMSAESTEDQTAKQKYEEMKVDMDKHLMYLNNRLNYLNSSNSLNQQQQNQQPLE</sequence>
<accession>A0ABT1NH50</accession>
<feature type="region of interest" description="Disordered" evidence="1">
    <location>
        <begin position="14"/>
        <end position="34"/>
    </location>
</feature>
<proteinExistence type="predicted"/>
<evidence type="ECO:0000313" key="3">
    <source>
        <dbReference type="Proteomes" id="UP001651880"/>
    </source>
</evidence>
<evidence type="ECO:0000313" key="2">
    <source>
        <dbReference type="EMBL" id="MCQ1530585.1"/>
    </source>
</evidence>
<name>A0ABT1NH50_9FIRM</name>
<dbReference type="RefSeq" id="WP_255228109.1">
    <property type="nucleotide sequence ID" value="NZ_JAJEKE010000013.1"/>
</dbReference>
<reference evidence="2 3" key="1">
    <citation type="submission" date="2021-10" db="EMBL/GenBank/DDBJ databases">
        <title>Lutispora strain m25 sp. nov., a thermophilic, non-spore-forming bacterium isolated from a lab-scale methanogenic bioreactor digesting anaerobic sludge.</title>
        <authorList>
            <person name="El Houari A."/>
            <person name="Mcdonald J."/>
        </authorList>
    </citation>
    <scope>NUCLEOTIDE SEQUENCE [LARGE SCALE GENOMIC DNA]</scope>
    <source>
        <strain evidence="3">m25</strain>
    </source>
</reference>
<keyword evidence="3" id="KW-1185">Reference proteome</keyword>
<organism evidence="2 3">
    <name type="scientific">Lutispora saccharofermentans</name>
    <dbReference type="NCBI Taxonomy" id="3024236"/>
    <lineage>
        <taxon>Bacteria</taxon>
        <taxon>Bacillati</taxon>
        <taxon>Bacillota</taxon>
        <taxon>Clostridia</taxon>
        <taxon>Lutisporales</taxon>
        <taxon>Lutisporaceae</taxon>
        <taxon>Lutispora</taxon>
    </lineage>
</organism>
<dbReference type="Proteomes" id="UP001651880">
    <property type="component" value="Unassembled WGS sequence"/>
</dbReference>
<gene>
    <name evidence="2" type="ORF">LJD61_13645</name>
</gene>
<protein>
    <submittedName>
        <fullName evidence="2">DUF1657 domain-containing protein</fullName>
    </submittedName>
</protein>
<dbReference type="Pfam" id="PF07870">
    <property type="entry name" value="DUF1657"/>
    <property type="match status" value="1"/>
</dbReference>
<evidence type="ECO:0000256" key="1">
    <source>
        <dbReference type="SAM" id="MobiDB-lite"/>
    </source>
</evidence>
<dbReference type="EMBL" id="JAJEKE010000013">
    <property type="protein sequence ID" value="MCQ1530585.1"/>
    <property type="molecule type" value="Genomic_DNA"/>
</dbReference>
<dbReference type="InterPro" id="IPR012452">
    <property type="entry name" value="DUF1657"/>
</dbReference>